<reference evidence="6" key="1">
    <citation type="submission" date="2016-10" db="EMBL/GenBank/DDBJ databases">
        <authorList>
            <person name="Varghese N."/>
            <person name="Submissions S."/>
        </authorList>
    </citation>
    <scope>NUCLEOTIDE SEQUENCE [LARGE SCALE GENOMIC DNA]</scope>
    <source>
        <strain evidence="6">DSM 22082</strain>
    </source>
</reference>
<dbReference type="OrthoDB" id="9804511at2"/>
<name>A0A1H1L5J2_BRESA</name>
<dbReference type="SUPFAM" id="SSF56300">
    <property type="entry name" value="Metallo-dependent phosphatases"/>
    <property type="match status" value="1"/>
</dbReference>
<feature type="chain" id="PRO_5009253109" evidence="2">
    <location>
        <begin position="35"/>
        <end position="642"/>
    </location>
</feature>
<sequence length="642" mass="69620">MSERRLRPSAVTGLSACAALALMAPLAGASSASAAEAPAELYEGHVQVDRGQADDPETLQGQVFDDVNENSKLDGDETGIPGVAVTNGVDVVQTDGEGTYELPVRENMTVSITQPSGWQVPVDSDNFAQFSYNHLPEGSPGDFKYGGIEPTGETPKAVNFPMIESEATASAKQDCAIASDTQAYDKTEMGYARDGAVGDLADRNDYKGCGVLLLGDNVGDDLSLNDELRDIYSEMNGPVRAAPGNHDQDYDSPDDAHALDTFRDQFGPGHFSYDVGKTHFVVLDSIEYSGNESTKKYKEKIGEEQLEWLENDLKNVPKNAHVVIATHAPIVDHQQVIVDDATDLYDIIGDYPNAVTVGGHTHTQENLIAGEQREEWAAEGIDELPNTQIVAGAVSGDWYSGGLNADGLPYAFTRDGSEPGVLTLEFDGADRSERYTVRNESDDHQLLLGVNSPEWREWAQEAQDWQDADKAGTEPEAISERVVTRDDLKQGETWLTSSFLAGTSDARVEMSFDGKANVLAEHTQPGKGEALAKGWEYTDPYTASQNLRTSGSVGQTSSHLWRAEIPSDLDLGTHSAEVTGTDRYGRQYTETIRFTVVEDEAAAAAASEKKLTKDGFDTQQEKKVDEDDRQGLDSDEARKASN</sequence>
<dbReference type="AlphaFoldDB" id="A0A1H1L5J2"/>
<dbReference type="InterPro" id="IPR032285">
    <property type="entry name" value="Metallophos_N"/>
</dbReference>
<accession>A0A1H1L5J2</accession>
<organism evidence="6 7">
    <name type="scientific">Brevibacterium sandarakinum</name>
    <dbReference type="NCBI Taxonomy" id="629680"/>
    <lineage>
        <taxon>Bacteria</taxon>
        <taxon>Bacillati</taxon>
        <taxon>Actinomycetota</taxon>
        <taxon>Actinomycetes</taxon>
        <taxon>Micrococcales</taxon>
        <taxon>Brevibacteriaceae</taxon>
        <taxon>Brevibacterium</taxon>
    </lineage>
</organism>
<feature type="domain" description="Calcineurin-like phosphoesterase" evidence="3">
    <location>
        <begin position="211"/>
        <end position="363"/>
    </location>
</feature>
<feature type="signal peptide" evidence="2">
    <location>
        <begin position="1"/>
        <end position="34"/>
    </location>
</feature>
<dbReference type="Gene3D" id="2.60.40.10">
    <property type="entry name" value="Immunoglobulins"/>
    <property type="match status" value="1"/>
</dbReference>
<dbReference type="Pfam" id="PF00149">
    <property type="entry name" value="Metallophos"/>
    <property type="match status" value="1"/>
</dbReference>
<dbReference type="InterPro" id="IPR004843">
    <property type="entry name" value="Calcineurin-like_PHP"/>
</dbReference>
<dbReference type="Gene3D" id="3.60.21.10">
    <property type="match status" value="1"/>
</dbReference>
<keyword evidence="2" id="KW-0732">Signal</keyword>
<feature type="domain" description="Calcineurin-like phosphoesterase C-terminal" evidence="4">
    <location>
        <begin position="390"/>
        <end position="588"/>
    </location>
</feature>
<dbReference type="STRING" id="629680.SAMN04489751_0116"/>
<gene>
    <name evidence="6" type="ORF">SAMN04489751_0116</name>
</gene>
<dbReference type="InterPro" id="IPR051918">
    <property type="entry name" value="STPP_CPPED1"/>
</dbReference>
<feature type="region of interest" description="Disordered" evidence="1">
    <location>
        <begin position="604"/>
        <end position="642"/>
    </location>
</feature>
<dbReference type="EMBL" id="LT629739">
    <property type="protein sequence ID" value="SDR69808.1"/>
    <property type="molecule type" value="Genomic_DNA"/>
</dbReference>
<evidence type="ECO:0000313" key="6">
    <source>
        <dbReference type="EMBL" id="SDR69808.1"/>
    </source>
</evidence>
<feature type="compositionally biased region" description="Basic and acidic residues" evidence="1">
    <location>
        <begin position="607"/>
        <end position="642"/>
    </location>
</feature>
<evidence type="ECO:0000259" key="4">
    <source>
        <dbReference type="Pfam" id="PF16370"/>
    </source>
</evidence>
<evidence type="ECO:0000259" key="5">
    <source>
        <dbReference type="Pfam" id="PF16371"/>
    </source>
</evidence>
<dbReference type="GO" id="GO:0005975">
    <property type="term" value="P:carbohydrate metabolic process"/>
    <property type="evidence" value="ECO:0007669"/>
    <property type="project" value="UniProtKB-ARBA"/>
</dbReference>
<dbReference type="Pfam" id="PF16370">
    <property type="entry name" value="MetallophosC"/>
    <property type="match status" value="1"/>
</dbReference>
<dbReference type="PANTHER" id="PTHR43143">
    <property type="entry name" value="METALLOPHOSPHOESTERASE, CALCINEURIN SUPERFAMILY"/>
    <property type="match status" value="1"/>
</dbReference>
<evidence type="ECO:0000259" key="3">
    <source>
        <dbReference type="Pfam" id="PF00149"/>
    </source>
</evidence>
<dbReference type="Pfam" id="PF16371">
    <property type="entry name" value="MetallophosN"/>
    <property type="match status" value="1"/>
</dbReference>
<dbReference type="Proteomes" id="UP000199700">
    <property type="component" value="Chromosome"/>
</dbReference>
<dbReference type="GO" id="GO:0016787">
    <property type="term" value="F:hydrolase activity"/>
    <property type="evidence" value="ECO:0007669"/>
    <property type="project" value="InterPro"/>
</dbReference>
<evidence type="ECO:0000313" key="7">
    <source>
        <dbReference type="Proteomes" id="UP000199700"/>
    </source>
</evidence>
<evidence type="ECO:0000256" key="1">
    <source>
        <dbReference type="SAM" id="MobiDB-lite"/>
    </source>
</evidence>
<feature type="domain" description="Calcineurin-like phosphoesterase N-terminal" evidence="5">
    <location>
        <begin position="75"/>
        <end position="139"/>
    </location>
</feature>
<dbReference type="InterPro" id="IPR029052">
    <property type="entry name" value="Metallo-depent_PP-like"/>
</dbReference>
<evidence type="ECO:0000256" key="2">
    <source>
        <dbReference type="SAM" id="SignalP"/>
    </source>
</evidence>
<keyword evidence="7" id="KW-1185">Reference proteome</keyword>
<protein>
    <submittedName>
        <fullName evidence="6">Calcineurin-like phosphoesterase</fullName>
    </submittedName>
</protein>
<dbReference type="InterPro" id="IPR032288">
    <property type="entry name" value="Metallophos_C"/>
</dbReference>
<proteinExistence type="predicted"/>
<dbReference type="InterPro" id="IPR013783">
    <property type="entry name" value="Ig-like_fold"/>
</dbReference>
<dbReference type="RefSeq" id="WP_092101837.1">
    <property type="nucleotide sequence ID" value="NZ_LT629739.1"/>
</dbReference>
<dbReference type="PANTHER" id="PTHR43143:SF6">
    <property type="entry name" value="BLL3016 PROTEIN"/>
    <property type="match status" value="1"/>
</dbReference>